<dbReference type="AlphaFoldDB" id="A0A2G8JJE3"/>
<comment type="caution">
    <text evidence="2">The sequence shown here is derived from an EMBL/GenBank/DDBJ whole genome shotgun (WGS) entry which is preliminary data.</text>
</comment>
<proteinExistence type="predicted"/>
<reference evidence="2 3" key="1">
    <citation type="journal article" date="2017" name="PLoS Biol.">
        <title>The sea cucumber genome provides insights into morphological evolution and visceral regeneration.</title>
        <authorList>
            <person name="Zhang X."/>
            <person name="Sun L."/>
            <person name="Yuan J."/>
            <person name="Sun Y."/>
            <person name="Gao Y."/>
            <person name="Zhang L."/>
            <person name="Li S."/>
            <person name="Dai H."/>
            <person name="Hamel J.F."/>
            <person name="Liu C."/>
            <person name="Yu Y."/>
            <person name="Liu S."/>
            <person name="Lin W."/>
            <person name="Guo K."/>
            <person name="Jin S."/>
            <person name="Xu P."/>
            <person name="Storey K.B."/>
            <person name="Huan P."/>
            <person name="Zhang T."/>
            <person name="Zhou Y."/>
            <person name="Zhang J."/>
            <person name="Lin C."/>
            <person name="Li X."/>
            <person name="Xing L."/>
            <person name="Huo D."/>
            <person name="Sun M."/>
            <person name="Wang L."/>
            <person name="Mercier A."/>
            <person name="Li F."/>
            <person name="Yang H."/>
            <person name="Xiang J."/>
        </authorList>
    </citation>
    <scope>NUCLEOTIDE SEQUENCE [LARGE SCALE GENOMIC DNA]</scope>
    <source>
        <strain evidence="2">Shaxun</strain>
        <tissue evidence="2">Muscle</tissue>
    </source>
</reference>
<gene>
    <name evidence="2" type="ORF">BSL78_27308</name>
</gene>
<dbReference type="Proteomes" id="UP000230750">
    <property type="component" value="Unassembled WGS sequence"/>
</dbReference>
<keyword evidence="3" id="KW-1185">Reference proteome</keyword>
<evidence type="ECO:0000313" key="3">
    <source>
        <dbReference type="Proteomes" id="UP000230750"/>
    </source>
</evidence>
<organism evidence="2 3">
    <name type="scientific">Stichopus japonicus</name>
    <name type="common">Sea cucumber</name>
    <dbReference type="NCBI Taxonomy" id="307972"/>
    <lineage>
        <taxon>Eukaryota</taxon>
        <taxon>Metazoa</taxon>
        <taxon>Echinodermata</taxon>
        <taxon>Eleutherozoa</taxon>
        <taxon>Echinozoa</taxon>
        <taxon>Holothuroidea</taxon>
        <taxon>Aspidochirotacea</taxon>
        <taxon>Aspidochirotida</taxon>
        <taxon>Stichopodidae</taxon>
        <taxon>Apostichopus</taxon>
    </lineage>
</organism>
<accession>A0A2G8JJE3</accession>
<evidence type="ECO:0000313" key="2">
    <source>
        <dbReference type="EMBL" id="PIK35864.1"/>
    </source>
</evidence>
<name>A0A2G8JJE3_STIJA</name>
<evidence type="ECO:0000256" key="1">
    <source>
        <dbReference type="SAM" id="MobiDB-lite"/>
    </source>
</evidence>
<feature type="region of interest" description="Disordered" evidence="1">
    <location>
        <begin position="45"/>
        <end position="95"/>
    </location>
</feature>
<dbReference type="EMBL" id="MRZV01001797">
    <property type="protein sequence ID" value="PIK35864.1"/>
    <property type="molecule type" value="Genomic_DNA"/>
</dbReference>
<sequence length="132" mass="15276">MYIFREIPVQLPVCPLLVRTTRCDYQGCPLLITAARKDRMALYQNGVNRKPRNERTSLVRLPSGEYLTPMSPREMSPPPPQNPYGVRNKQRPQSAAYTDEMNNQIYATRLQAPNMTKGPLHLRLQHLRQSRT</sequence>
<protein>
    <submittedName>
        <fullName evidence="2">Uncharacterized protein</fullName>
    </submittedName>
</protein>